<feature type="transmembrane region" description="Helical" evidence="1">
    <location>
        <begin position="100"/>
        <end position="119"/>
    </location>
</feature>
<dbReference type="EMBL" id="CABVHJ010000010">
    <property type="protein sequence ID" value="VVN03228.1"/>
    <property type="molecule type" value="Genomic_DNA"/>
</dbReference>
<protein>
    <submittedName>
        <fullName evidence="2">Uncharacterized protein</fullName>
    </submittedName>
</protein>
<gene>
    <name evidence="2" type="ORF">PS655_03452</name>
</gene>
<accession>A0A5E6UEE5</accession>
<keyword evidence="1" id="KW-0472">Membrane</keyword>
<proteinExistence type="predicted"/>
<reference evidence="2 3" key="1">
    <citation type="submission" date="2019-09" db="EMBL/GenBank/DDBJ databases">
        <authorList>
            <person name="Chandra G."/>
            <person name="Truman W A."/>
        </authorList>
    </citation>
    <scope>NUCLEOTIDE SEQUENCE [LARGE SCALE GENOMIC DNA]</scope>
    <source>
        <strain evidence="2">PS655</strain>
    </source>
</reference>
<dbReference type="AlphaFoldDB" id="A0A5E6UEE5"/>
<organism evidence="2 3">
    <name type="scientific">Pseudomonas fluorescens</name>
    <dbReference type="NCBI Taxonomy" id="294"/>
    <lineage>
        <taxon>Bacteria</taxon>
        <taxon>Pseudomonadati</taxon>
        <taxon>Pseudomonadota</taxon>
        <taxon>Gammaproteobacteria</taxon>
        <taxon>Pseudomonadales</taxon>
        <taxon>Pseudomonadaceae</taxon>
        <taxon>Pseudomonas</taxon>
    </lineage>
</organism>
<keyword evidence="1" id="KW-1133">Transmembrane helix</keyword>
<feature type="transmembrane region" description="Helical" evidence="1">
    <location>
        <begin position="76"/>
        <end position="95"/>
    </location>
</feature>
<keyword evidence="1" id="KW-0812">Transmembrane</keyword>
<name>A0A5E6UEE5_PSEFL</name>
<evidence type="ECO:0000256" key="1">
    <source>
        <dbReference type="SAM" id="Phobius"/>
    </source>
</evidence>
<evidence type="ECO:0000313" key="3">
    <source>
        <dbReference type="Proteomes" id="UP000327167"/>
    </source>
</evidence>
<evidence type="ECO:0000313" key="2">
    <source>
        <dbReference type="EMBL" id="VVN03228.1"/>
    </source>
</evidence>
<feature type="transmembrane region" description="Helical" evidence="1">
    <location>
        <begin position="125"/>
        <end position="145"/>
    </location>
</feature>
<dbReference type="Proteomes" id="UP000327167">
    <property type="component" value="Unassembled WGS sequence"/>
</dbReference>
<sequence length="161" mass="18551">MAVYDSINYQPYVELVAYTDPIRSAYVSKLASEVTQFQFVAVKFYEGMMKFYWPVYIGKAPFDITPEVLVISEAKLFYMQLTLVLMGIATLLTAFFKNKWIAVVSFMTTASIFLTTVILHTENRYFLMTKIYLILMLAVVFVRLVNKYVKRSSAAHDSVVE</sequence>